<dbReference type="EMBL" id="UHID01000008">
    <property type="protein sequence ID" value="SUP61750.1"/>
    <property type="molecule type" value="Genomic_DNA"/>
</dbReference>
<protein>
    <submittedName>
        <fullName evidence="1">Uncharacterized protein</fullName>
    </submittedName>
</protein>
<dbReference type="AlphaFoldDB" id="A0A380P968"/>
<accession>A0A380P968</accession>
<evidence type="ECO:0000313" key="2">
    <source>
        <dbReference type="Proteomes" id="UP000254150"/>
    </source>
</evidence>
<dbReference type="Proteomes" id="UP000254150">
    <property type="component" value="Unassembled WGS sequence"/>
</dbReference>
<name>A0A380P968_STRGR</name>
<organism evidence="1 2">
    <name type="scientific">Streptomyces griseus</name>
    <dbReference type="NCBI Taxonomy" id="1911"/>
    <lineage>
        <taxon>Bacteria</taxon>
        <taxon>Bacillati</taxon>
        <taxon>Actinomycetota</taxon>
        <taxon>Actinomycetes</taxon>
        <taxon>Kitasatosporales</taxon>
        <taxon>Streptomycetaceae</taxon>
        <taxon>Streptomyces</taxon>
    </lineage>
</organism>
<evidence type="ECO:0000313" key="1">
    <source>
        <dbReference type="EMBL" id="SUP61750.1"/>
    </source>
</evidence>
<reference evidence="1 2" key="1">
    <citation type="submission" date="2018-06" db="EMBL/GenBank/DDBJ databases">
        <authorList>
            <consortium name="Pathogen Informatics"/>
            <person name="Doyle S."/>
        </authorList>
    </citation>
    <scope>NUCLEOTIDE SEQUENCE [LARGE SCALE GENOMIC DNA]</scope>
    <source>
        <strain evidence="1 2">NCTC7807</strain>
    </source>
</reference>
<sequence>MKPMTATDVLPASLPPDGLQSCAGDAQSTRVRAGARSLLRALFGVDGSDCPGEELSRQLATEIPRAELRPMDREASTVELTVPAGDDARLAQLAYSHLDEPRRALLCLQVALRTVGLAVPTEARPSERIRIGALDTQALLSLLPPRHQLACAVQVATSHGWSQESCIAAADYLADGDQGVVSALAAAVDQLLAEAGVKAVTDATPAGACATATYETVLPSDGALALAGSLELREVHRDAL</sequence>
<proteinExistence type="predicted"/>
<gene>
    <name evidence="1" type="ORF">NCTC7807_04908</name>
</gene>
<dbReference type="RefSeq" id="WP_115069545.1">
    <property type="nucleotide sequence ID" value="NZ_UHID01000008.1"/>
</dbReference>